<reference evidence="1" key="1">
    <citation type="submission" date="2024-07" db="EMBL/GenBank/DDBJ databases">
        <title>Genome sequencing of plant associated microbes to promote plant fitness in Sorghum bicolor and Oryza sativa.</title>
        <authorList>
            <person name="Coleman-Derr D."/>
        </authorList>
    </citation>
    <scope>NUCLEOTIDE SEQUENCE</scope>
    <source>
        <strain evidence="1">SAI-173</strain>
    </source>
</reference>
<sequence length="316" mass="34767">MSTHLHTLWQRAMDSAAGDDPFSRLRRSSLEVAASDFGIPVTPEAKSAAVQLRLSDASSDTGAVAALEAGDFLRRVQRAVARLAKARRARLADVARLTSVDFDLARLNVAAASVGSWVVDLSYPATEGSSRASAYSTLWTEIGVVELIRALPEDDGDDQSIESIDAASPVIRRAVADLVSKPSDERPELSLSLSVRRISGEVLRSSVTPRQASILRERLAVAREERGIVRVRGRLDGLRTRRQIFYLEVTEGREIHGFVDESLMPAVRENLDQEVEVELETFVMRARSGKASQRQYRLIRVGKQQSQLPAGDDVTY</sequence>
<name>A0ACC6UMA7_STRAO</name>
<dbReference type="Proteomes" id="UP001565447">
    <property type="component" value="Unassembled WGS sequence"/>
</dbReference>
<proteinExistence type="predicted"/>
<gene>
    <name evidence="1" type="ORF">RKD21_002906</name>
</gene>
<protein>
    <submittedName>
        <fullName evidence="1">Uncharacterized protein</fullName>
    </submittedName>
</protein>
<accession>A0ACC6UMA7</accession>
<keyword evidence="2" id="KW-1185">Reference proteome</keyword>
<comment type="caution">
    <text evidence="1">The sequence shown here is derived from an EMBL/GenBank/DDBJ whole genome shotgun (WGS) entry which is preliminary data.</text>
</comment>
<evidence type="ECO:0000313" key="1">
    <source>
        <dbReference type="EMBL" id="MEY9812649.1"/>
    </source>
</evidence>
<evidence type="ECO:0000313" key="2">
    <source>
        <dbReference type="Proteomes" id="UP001565447"/>
    </source>
</evidence>
<organism evidence="1 2">
    <name type="scientific">Streptomyces albogriseolus</name>
    <dbReference type="NCBI Taxonomy" id="1887"/>
    <lineage>
        <taxon>Bacteria</taxon>
        <taxon>Bacillati</taxon>
        <taxon>Actinomycetota</taxon>
        <taxon>Actinomycetes</taxon>
        <taxon>Kitasatosporales</taxon>
        <taxon>Streptomycetaceae</taxon>
        <taxon>Streptomyces</taxon>
        <taxon>Streptomyces albogriseolus group</taxon>
    </lineage>
</organism>
<dbReference type="EMBL" id="JBGCBD010000002">
    <property type="protein sequence ID" value="MEY9812649.1"/>
    <property type="molecule type" value="Genomic_DNA"/>
</dbReference>